<keyword evidence="3" id="KW-1185">Reference proteome</keyword>
<proteinExistence type="predicted"/>
<dbReference type="EMBL" id="JABFCT010000017">
    <property type="protein sequence ID" value="KAF5869261.1"/>
    <property type="molecule type" value="Genomic_DNA"/>
</dbReference>
<dbReference type="OrthoDB" id="10486354at2759"/>
<dbReference type="RefSeq" id="XP_037188210.1">
    <property type="nucleotide sequence ID" value="XM_037341398.1"/>
</dbReference>
<dbReference type="GeneID" id="59265090"/>
<organism evidence="2 3">
    <name type="scientific">Botrytis fragariae</name>
    <dbReference type="NCBI Taxonomy" id="1964551"/>
    <lineage>
        <taxon>Eukaryota</taxon>
        <taxon>Fungi</taxon>
        <taxon>Dikarya</taxon>
        <taxon>Ascomycota</taxon>
        <taxon>Pezizomycotina</taxon>
        <taxon>Leotiomycetes</taxon>
        <taxon>Helotiales</taxon>
        <taxon>Sclerotiniaceae</taxon>
        <taxon>Botrytis</taxon>
    </lineage>
</organism>
<accession>A0A8H6AKF2</accession>
<dbReference type="AlphaFoldDB" id="A0A8H6AKF2"/>
<dbReference type="Proteomes" id="UP000531561">
    <property type="component" value="Unassembled WGS sequence"/>
</dbReference>
<evidence type="ECO:0000313" key="3">
    <source>
        <dbReference type="Proteomes" id="UP000531561"/>
    </source>
</evidence>
<evidence type="ECO:0000256" key="1">
    <source>
        <dbReference type="SAM" id="MobiDB-lite"/>
    </source>
</evidence>
<protein>
    <submittedName>
        <fullName evidence="2">Uncharacterized protein</fullName>
    </submittedName>
</protein>
<evidence type="ECO:0000313" key="2">
    <source>
        <dbReference type="EMBL" id="KAF5869261.1"/>
    </source>
</evidence>
<comment type="caution">
    <text evidence="2">The sequence shown here is derived from an EMBL/GenBank/DDBJ whole genome shotgun (WGS) entry which is preliminary data.</text>
</comment>
<sequence length="77" mass="8889">MQRTSDFRAHPSRNSASPGRAPRTGSSKTRAKRPERKLCKNDPDPLSFDDWLDEEARYSAKKYSEKFASSRREIEAE</sequence>
<feature type="region of interest" description="Disordered" evidence="1">
    <location>
        <begin position="1"/>
        <end position="47"/>
    </location>
</feature>
<name>A0A8H6AKF2_9HELO</name>
<gene>
    <name evidence="2" type="ORF">Bfra_011069</name>
</gene>
<reference evidence="2 3" key="1">
    <citation type="journal article" date="2020" name="Phytopathology">
        <title>A high-quality genome resource of Botrytis fragariae, a new and rapidly spreading fungal pathogen causing strawberry gray mold in the U.S.A.</title>
        <authorList>
            <person name="Wu Y."/>
            <person name="Saski C.A."/>
            <person name="Schnabel G."/>
            <person name="Xiao S."/>
            <person name="Hu M."/>
        </authorList>
    </citation>
    <scope>NUCLEOTIDE SEQUENCE [LARGE SCALE GENOMIC DNA]</scope>
    <source>
        <strain evidence="2 3">BVB16</strain>
    </source>
</reference>